<keyword evidence="3" id="KW-1185">Reference proteome</keyword>
<dbReference type="Gene3D" id="3.90.550.10">
    <property type="entry name" value="Spore Coat Polysaccharide Biosynthesis Protein SpsA, Chain A"/>
    <property type="match status" value="1"/>
</dbReference>
<reference evidence="2" key="1">
    <citation type="journal article" date="2022" name="Front. Microbiol.">
        <title>Identification of a novel aminoglycoside O-nucleotidyltransferase AadA33 in Providencia vermicola.</title>
        <authorList>
            <person name="Feng C."/>
            <person name="Gao M."/>
            <person name="Jiang W."/>
            <person name="Shi W."/>
            <person name="Li A."/>
            <person name="Liu S."/>
            <person name="Zhang L."/>
            <person name="Zhang X."/>
            <person name="Li Q."/>
            <person name="Lin H."/>
            <person name="Lu J."/>
            <person name="Li K."/>
            <person name="Zhang H."/>
            <person name="Hu Y."/>
            <person name="Bao Q."/>
            <person name="Lin X."/>
        </authorList>
    </citation>
    <scope>NUCLEOTIDE SEQUENCE</scope>
    <source>
        <strain evidence="2">P13</strain>
    </source>
</reference>
<gene>
    <name evidence="2" type="ORF">M5J11_09655</name>
</gene>
<accession>A0ABY4URF5</accession>
<dbReference type="Proteomes" id="UP001057142">
    <property type="component" value="Chromosome"/>
</dbReference>
<proteinExistence type="predicted"/>
<dbReference type="PANTHER" id="PTHR22916">
    <property type="entry name" value="GLYCOSYLTRANSFERASE"/>
    <property type="match status" value="1"/>
</dbReference>
<evidence type="ECO:0000259" key="1">
    <source>
        <dbReference type="Pfam" id="PF00535"/>
    </source>
</evidence>
<dbReference type="EMBL" id="CP097327">
    <property type="protein sequence ID" value="USB38713.1"/>
    <property type="molecule type" value="Genomic_DNA"/>
</dbReference>
<dbReference type="SUPFAM" id="SSF53448">
    <property type="entry name" value="Nucleotide-diphospho-sugar transferases"/>
    <property type="match status" value="1"/>
</dbReference>
<evidence type="ECO:0000313" key="2">
    <source>
        <dbReference type="EMBL" id="USB38713.1"/>
    </source>
</evidence>
<evidence type="ECO:0000313" key="3">
    <source>
        <dbReference type="Proteomes" id="UP001057142"/>
    </source>
</evidence>
<sequence length="97" mass="10737">MKAKENNQVLTVAVITYQSSSTILETLDSIVNQTYSPKNIELIISDDGSKDNTVQVIQSWLKKYKNLFYDVKVFANTQSGGFQGIVISHGILLLVNG</sequence>
<dbReference type="RefSeq" id="WP_210799441.1">
    <property type="nucleotide sequence ID" value="NZ_CAXORQ010000011.1"/>
</dbReference>
<dbReference type="Pfam" id="PF00535">
    <property type="entry name" value="Glycos_transf_2"/>
    <property type="match status" value="1"/>
</dbReference>
<name>A0ABY4URF5_9GAMM</name>
<protein>
    <submittedName>
        <fullName evidence="2">Glycosyltransferase</fullName>
    </submittedName>
</protein>
<dbReference type="InterPro" id="IPR029044">
    <property type="entry name" value="Nucleotide-diphossugar_trans"/>
</dbReference>
<dbReference type="PANTHER" id="PTHR22916:SF3">
    <property type="entry name" value="UDP-GLCNAC:BETAGAL BETA-1,3-N-ACETYLGLUCOSAMINYLTRANSFERASE-LIKE PROTEIN 1"/>
    <property type="match status" value="1"/>
</dbReference>
<organism evidence="2 3">
    <name type="scientific">Providencia vermicola</name>
    <dbReference type="NCBI Taxonomy" id="333965"/>
    <lineage>
        <taxon>Bacteria</taxon>
        <taxon>Pseudomonadati</taxon>
        <taxon>Pseudomonadota</taxon>
        <taxon>Gammaproteobacteria</taxon>
        <taxon>Enterobacterales</taxon>
        <taxon>Morganellaceae</taxon>
        <taxon>Providencia</taxon>
    </lineage>
</organism>
<dbReference type="InterPro" id="IPR001173">
    <property type="entry name" value="Glyco_trans_2-like"/>
</dbReference>
<feature type="domain" description="Glycosyltransferase 2-like" evidence="1">
    <location>
        <begin position="11"/>
        <end position="82"/>
    </location>
</feature>